<dbReference type="EMBL" id="GL348720">
    <property type="protein sequence ID" value="EFH42747.1"/>
    <property type="molecule type" value="Genomic_DNA"/>
</dbReference>
<evidence type="ECO:0000313" key="1">
    <source>
        <dbReference type="EMBL" id="EFH42747.1"/>
    </source>
</evidence>
<protein>
    <submittedName>
        <fullName evidence="1">Uncharacterized protein</fullName>
    </submittedName>
</protein>
<gene>
    <name evidence="1" type="ORF">ARALYDRAFT_919501</name>
</gene>
<dbReference type="STRING" id="81972.D7MLW1"/>
<dbReference type="Proteomes" id="UP000008694">
    <property type="component" value="Unassembled WGS sequence"/>
</dbReference>
<dbReference type="eggNOG" id="KOG0933">
    <property type="taxonomic scope" value="Eukaryota"/>
</dbReference>
<organism evidence="2">
    <name type="scientific">Arabidopsis lyrata subsp. lyrata</name>
    <name type="common">Lyre-leaved rock-cress</name>
    <dbReference type="NCBI Taxonomy" id="81972"/>
    <lineage>
        <taxon>Eukaryota</taxon>
        <taxon>Viridiplantae</taxon>
        <taxon>Streptophyta</taxon>
        <taxon>Embryophyta</taxon>
        <taxon>Tracheophyta</taxon>
        <taxon>Spermatophyta</taxon>
        <taxon>Magnoliopsida</taxon>
        <taxon>eudicotyledons</taxon>
        <taxon>Gunneridae</taxon>
        <taxon>Pentapetalae</taxon>
        <taxon>rosids</taxon>
        <taxon>malvids</taxon>
        <taxon>Brassicales</taxon>
        <taxon>Brassicaceae</taxon>
        <taxon>Camelineae</taxon>
        <taxon>Arabidopsis</taxon>
    </lineage>
</organism>
<sequence>MIPLQVCPLQKIHDESLAELKLIHARMRECDTHVSGFVTEQEKCLQKLSYMKLERKKLENELLSVSVILSCLGFEKATSHACFFVTTSLLEKRVNKKVMAMFEKAEDEYNALISKKNTTEKEKLTRKVIAMFEKAEDEYNALVSKKNYLRGGPFLKATDGDGWRSLISETSVSIWLEVGSQSRLIAVSRPIIRTIDCKKIQDIPVQYIA</sequence>
<accession>D7MLW1</accession>
<name>D7MLW1_ARALL</name>
<reference evidence="2" key="1">
    <citation type="journal article" date="2011" name="Nat. Genet.">
        <title>The Arabidopsis lyrata genome sequence and the basis of rapid genome size change.</title>
        <authorList>
            <person name="Hu T.T."/>
            <person name="Pattyn P."/>
            <person name="Bakker E.G."/>
            <person name="Cao J."/>
            <person name="Cheng J.-F."/>
            <person name="Clark R.M."/>
            <person name="Fahlgren N."/>
            <person name="Fawcett J.A."/>
            <person name="Grimwood J."/>
            <person name="Gundlach H."/>
            <person name="Haberer G."/>
            <person name="Hollister J.D."/>
            <person name="Ossowski S."/>
            <person name="Ottilar R.P."/>
            <person name="Salamov A.A."/>
            <person name="Schneeberger K."/>
            <person name="Spannagl M."/>
            <person name="Wang X."/>
            <person name="Yang L."/>
            <person name="Nasrallah M.E."/>
            <person name="Bergelson J."/>
            <person name="Carrington J.C."/>
            <person name="Gaut B.S."/>
            <person name="Schmutz J."/>
            <person name="Mayer K.F.X."/>
            <person name="Van de Peer Y."/>
            <person name="Grigoriev I.V."/>
            <person name="Nordborg M."/>
            <person name="Weigel D."/>
            <person name="Guo Y.-L."/>
        </authorList>
    </citation>
    <scope>NUCLEOTIDE SEQUENCE [LARGE SCALE GENOMIC DNA]</scope>
    <source>
        <strain evidence="2">cv. MN47</strain>
    </source>
</reference>
<proteinExistence type="predicted"/>
<evidence type="ECO:0000313" key="2">
    <source>
        <dbReference type="Proteomes" id="UP000008694"/>
    </source>
</evidence>
<keyword evidence="2" id="KW-1185">Reference proteome</keyword>
<dbReference type="Gramene" id="scaffold_802901.1">
    <property type="protein sequence ID" value="scaffold_802901.1"/>
    <property type="gene ID" value="scaffold_802901.1"/>
</dbReference>
<dbReference type="HOGENOM" id="CLU_1317029_0_0_1"/>
<dbReference type="AlphaFoldDB" id="D7MLW1"/>